<organism evidence="2 3">
    <name type="scientific">Black currant nucleorhabdovirus 1</name>
    <dbReference type="NCBI Taxonomy" id="2079521"/>
    <lineage>
        <taxon>Viruses</taxon>
        <taxon>Riboviria</taxon>
        <taxon>Orthornavirae</taxon>
        <taxon>Negarnaviricota</taxon>
        <taxon>Haploviricotina</taxon>
        <taxon>Monjiviricetes</taxon>
        <taxon>Mononegavirales</taxon>
        <taxon>Rhabdoviridae</taxon>
        <taxon>Betarhabdovirinae</taxon>
        <taxon>Betanucleorhabdovirus</taxon>
        <taxon>Betanucleorhabdovirus ribes</taxon>
    </lineage>
</organism>
<evidence type="ECO:0000313" key="3">
    <source>
        <dbReference type="Proteomes" id="UP000501572"/>
    </source>
</evidence>
<dbReference type="RefSeq" id="YP_010796367.1">
    <property type="nucleotide sequence ID" value="NC_076000.1"/>
</dbReference>
<dbReference type="GeneID" id="80533832"/>
<evidence type="ECO:0000313" key="2">
    <source>
        <dbReference type="EMBL" id="AUW36417.1"/>
    </source>
</evidence>
<feature type="region of interest" description="Disordered" evidence="1">
    <location>
        <begin position="189"/>
        <end position="276"/>
    </location>
</feature>
<feature type="compositionally biased region" description="Basic residues" evidence="1">
    <location>
        <begin position="219"/>
        <end position="234"/>
    </location>
</feature>
<reference evidence="2 3" key="1">
    <citation type="journal article" date="2018" name="Arch. Virol.">
        <title>Molecular characterization of a novel rhabdovirus infecting blackcurrant identified by high-throughput sequencing.</title>
        <authorList>
            <person name="Wu L.P."/>
            <person name="Yang T."/>
            <person name="Liu H.W."/>
            <person name="Postman J."/>
            <person name="Li R."/>
        </authorList>
    </citation>
    <scope>NUCLEOTIDE SEQUENCE [LARGE SCALE GENOMIC DNA]</scope>
    <source>
        <strain evidence="2">Veloy</strain>
    </source>
</reference>
<sequence>MSFVVVPGSFSIKGRVSLAFSKQKSDFSSSKMWDTVKKLTALYPEKIKMTYAVSRDDKAMSSAVPAEETSYDVMNDIIGGCILTNKIFLSYGKSTDLLIGDCHKYTIPFGSSSDDTGHTTIFFPLPYPMDGCYKISAGFKGKFGSRSAKEPYILTADLEIYISSLSQEKYDQGVLEGYKVYPLMKYHPEHFPNSDTSDSEHTSDQSEAEELETSQISASKKRKSPSPRGKKMRKIVSYIRSKAAVPSAPPLADIHNRNQHEIQHEMEVGQPSEQGK</sequence>
<proteinExistence type="predicted"/>
<name>A0A2K9YRI2_9RHAB</name>
<feature type="compositionally biased region" description="Basic and acidic residues" evidence="1">
    <location>
        <begin position="254"/>
        <end position="267"/>
    </location>
</feature>
<dbReference type="EMBL" id="MF543022">
    <property type="protein sequence ID" value="AUW36417.1"/>
    <property type="molecule type" value="Viral_cRNA"/>
</dbReference>
<dbReference type="Proteomes" id="UP000501572">
    <property type="component" value="Segment"/>
</dbReference>
<feature type="compositionally biased region" description="Basic and acidic residues" evidence="1">
    <location>
        <begin position="189"/>
        <end position="204"/>
    </location>
</feature>
<protein>
    <submittedName>
        <fullName evidence="2">Matrix protein</fullName>
    </submittedName>
</protein>
<accession>A0A2K9YRI2</accession>
<dbReference type="KEGG" id="vg:80533832"/>
<keyword evidence="3" id="KW-1185">Reference proteome</keyword>
<evidence type="ECO:0000256" key="1">
    <source>
        <dbReference type="SAM" id="MobiDB-lite"/>
    </source>
</evidence>